<dbReference type="EnsemblPlants" id="OB05G16160.1">
    <property type="protein sequence ID" value="OB05G16160.1"/>
    <property type="gene ID" value="OB05G16160"/>
</dbReference>
<accession>J3M4U2</accession>
<dbReference type="PANTHER" id="PTHR36892:SF10">
    <property type="entry name" value="OS01G0201900 PROTEIN"/>
    <property type="match status" value="1"/>
</dbReference>
<feature type="region of interest" description="Disordered" evidence="1">
    <location>
        <begin position="54"/>
        <end position="134"/>
    </location>
</feature>
<dbReference type="HOGENOM" id="CLU_1931018_0_0_1"/>
<dbReference type="AlphaFoldDB" id="J3M4U2"/>
<reference evidence="2" key="2">
    <citation type="submission" date="2013-04" db="UniProtKB">
        <authorList>
            <consortium name="EnsemblPlants"/>
        </authorList>
    </citation>
    <scope>IDENTIFICATION</scope>
</reference>
<organism evidence="2">
    <name type="scientific">Oryza brachyantha</name>
    <name type="common">malo sina</name>
    <dbReference type="NCBI Taxonomy" id="4533"/>
    <lineage>
        <taxon>Eukaryota</taxon>
        <taxon>Viridiplantae</taxon>
        <taxon>Streptophyta</taxon>
        <taxon>Embryophyta</taxon>
        <taxon>Tracheophyta</taxon>
        <taxon>Spermatophyta</taxon>
        <taxon>Magnoliopsida</taxon>
        <taxon>Liliopsida</taxon>
        <taxon>Poales</taxon>
        <taxon>Poaceae</taxon>
        <taxon>BOP clade</taxon>
        <taxon>Oryzoideae</taxon>
        <taxon>Oryzeae</taxon>
        <taxon>Oryzinae</taxon>
        <taxon>Oryza</taxon>
    </lineage>
</organism>
<protein>
    <submittedName>
        <fullName evidence="2">Uncharacterized protein</fullName>
    </submittedName>
</protein>
<keyword evidence="3" id="KW-1185">Reference proteome</keyword>
<evidence type="ECO:0000256" key="1">
    <source>
        <dbReference type="SAM" id="MobiDB-lite"/>
    </source>
</evidence>
<proteinExistence type="predicted"/>
<dbReference type="PANTHER" id="PTHR36892">
    <property type="entry name" value="OS01G0201800 PROTEIN"/>
    <property type="match status" value="1"/>
</dbReference>
<evidence type="ECO:0000313" key="2">
    <source>
        <dbReference type="EnsemblPlants" id="OB05G16160.1"/>
    </source>
</evidence>
<dbReference type="Gramene" id="OB05G16160.1">
    <property type="protein sequence ID" value="OB05G16160.1"/>
    <property type="gene ID" value="OB05G16160"/>
</dbReference>
<sequence length="134" mass="14302">MAQPSFSIREYAASMRGTAASPHPHPLVGAGDVFPPMPARRFRWWVDELHAAVRSSAPAPPATKKRSVSDLFASASAGGGGGNDDVETEEASAMDNQPKKPRSHEDDGLRKIKKGISLSSSTPEAPKGRALYFM</sequence>
<dbReference type="OMA" id="GRALYFM"/>
<name>J3M4U2_ORYBR</name>
<evidence type="ECO:0000313" key="3">
    <source>
        <dbReference type="Proteomes" id="UP000006038"/>
    </source>
</evidence>
<dbReference type="Proteomes" id="UP000006038">
    <property type="component" value="Chromosome 5"/>
</dbReference>
<reference evidence="2" key="1">
    <citation type="journal article" date="2013" name="Nat. Commun.">
        <title>Whole-genome sequencing of Oryza brachyantha reveals mechanisms underlying Oryza genome evolution.</title>
        <authorList>
            <person name="Chen J."/>
            <person name="Huang Q."/>
            <person name="Gao D."/>
            <person name="Wang J."/>
            <person name="Lang Y."/>
            <person name="Liu T."/>
            <person name="Li B."/>
            <person name="Bai Z."/>
            <person name="Luis Goicoechea J."/>
            <person name="Liang C."/>
            <person name="Chen C."/>
            <person name="Zhang W."/>
            <person name="Sun S."/>
            <person name="Liao Y."/>
            <person name="Zhang X."/>
            <person name="Yang L."/>
            <person name="Song C."/>
            <person name="Wang M."/>
            <person name="Shi J."/>
            <person name="Liu G."/>
            <person name="Liu J."/>
            <person name="Zhou H."/>
            <person name="Zhou W."/>
            <person name="Yu Q."/>
            <person name="An N."/>
            <person name="Chen Y."/>
            <person name="Cai Q."/>
            <person name="Wang B."/>
            <person name="Liu B."/>
            <person name="Min J."/>
            <person name="Huang Y."/>
            <person name="Wu H."/>
            <person name="Li Z."/>
            <person name="Zhang Y."/>
            <person name="Yin Y."/>
            <person name="Song W."/>
            <person name="Jiang J."/>
            <person name="Jackson S.A."/>
            <person name="Wing R.A."/>
            <person name="Wang J."/>
            <person name="Chen M."/>
        </authorList>
    </citation>
    <scope>NUCLEOTIDE SEQUENCE [LARGE SCALE GENOMIC DNA]</scope>
    <source>
        <strain evidence="2">cv. IRGC 101232</strain>
    </source>
</reference>